<dbReference type="Gramene" id="KXG24154">
    <property type="protein sequence ID" value="KXG24154"/>
    <property type="gene ID" value="SORBI_3008G192300"/>
</dbReference>
<dbReference type="Proteomes" id="UP000000768">
    <property type="component" value="Chromosome 8"/>
</dbReference>
<feature type="region of interest" description="Disordered" evidence="1">
    <location>
        <begin position="55"/>
        <end position="84"/>
    </location>
</feature>
<reference evidence="2 3" key="1">
    <citation type="journal article" date="2009" name="Nature">
        <title>The Sorghum bicolor genome and the diversification of grasses.</title>
        <authorList>
            <person name="Paterson A.H."/>
            <person name="Bowers J.E."/>
            <person name="Bruggmann R."/>
            <person name="Dubchak I."/>
            <person name="Grimwood J."/>
            <person name="Gundlach H."/>
            <person name="Haberer G."/>
            <person name="Hellsten U."/>
            <person name="Mitros T."/>
            <person name="Poliakov A."/>
            <person name="Schmutz J."/>
            <person name="Spannagl M."/>
            <person name="Tang H."/>
            <person name="Wang X."/>
            <person name="Wicker T."/>
            <person name="Bharti A.K."/>
            <person name="Chapman J."/>
            <person name="Feltus F.A."/>
            <person name="Gowik U."/>
            <person name="Grigoriev I.V."/>
            <person name="Lyons E."/>
            <person name="Maher C.A."/>
            <person name="Martis M."/>
            <person name="Narechania A."/>
            <person name="Otillar R.P."/>
            <person name="Penning B.W."/>
            <person name="Salamov A.A."/>
            <person name="Wang Y."/>
            <person name="Zhang L."/>
            <person name="Carpita N.C."/>
            <person name="Freeling M."/>
            <person name="Gingle A.R."/>
            <person name="Hash C.T."/>
            <person name="Keller B."/>
            <person name="Klein P."/>
            <person name="Kresovich S."/>
            <person name="McCann M.C."/>
            <person name="Ming R."/>
            <person name="Peterson D.G."/>
            <person name="Mehboob-ur-Rahman"/>
            <person name="Ware D."/>
            <person name="Westhoff P."/>
            <person name="Mayer K.F."/>
            <person name="Messing J."/>
            <person name="Rokhsar D.S."/>
        </authorList>
    </citation>
    <scope>NUCLEOTIDE SEQUENCE [LARGE SCALE GENOMIC DNA]</scope>
    <source>
        <strain evidence="3">cv. BTx623</strain>
    </source>
</reference>
<evidence type="ECO:0000313" key="3">
    <source>
        <dbReference type="Proteomes" id="UP000000768"/>
    </source>
</evidence>
<accession>A0A1B6PEP5</accession>
<dbReference type="EMBL" id="CM000767">
    <property type="protein sequence ID" value="KXG24154.1"/>
    <property type="molecule type" value="Genomic_DNA"/>
</dbReference>
<protein>
    <submittedName>
        <fullName evidence="2">Uncharacterized protein</fullName>
    </submittedName>
</protein>
<keyword evidence="3" id="KW-1185">Reference proteome</keyword>
<gene>
    <name evidence="2" type="ORF">SORBI_3008G192300</name>
</gene>
<reference evidence="3" key="2">
    <citation type="journal article" date="2018" name="Plant J.">
        <title>The Sorghum bicolor reference genome: improved assembly, gene annotations, a transcriptome atlas, and signatures of genome organization.</title>
        <authorList>
            <person name="McCormick R.F."/>
            <person name="Truong S.K."/>
            <person name="Sreedasyam A."/>
            <person name="Jenkins J."/>
            <person name="Shu S."/>
            <person name="Sims D."/>
            <person name="Kennedy M."/>
            <person name="Amirebrahimi M."/>
            <person name="Weers B.D."/>
            <person name="McKinley B."/>
            <person name="Mattison A."/>
            <person name="Morishige D.T."/>
            <person name="Grimwood J."/>
            <person name="Schmutz J."/>
            <person name="Mullet J.E."/>
        </authorList>
    </citation>
    <scope>NUCLEOTIDE SEQUENCE [LARGE SCALE GENOMIC DNA]</scope>
    <source>
        <strain evidence="3">cv. BTx623</strain>
    </source>
</reference>
<dbReference type="AlphaFoldDB" id="A0A1B6PEP5"/>
<organism evidence="2 3">
    <name type="scientific">Sorghum bicolor</name>
    <name type="common">Sorghum</name>
    <name type="synonym">Sorghum vulgare</name>
    <dbReference type="NCBI Taxonomy" id="4558"/>
    <lineage>
        <taxon>Eukaryota</taxon>
        <taxon>Viridiplantae</taxon>
        <taxon>Streptophyta</taxon>
        <taxon>Embryophyta</taxon>
        <taxon>Tracheophyta</taxon>
        <taxon>Spermatophyta</taxon>
        <taxon>Magnoliopsida</taxon>
        <taxon>Liliopsida</taxon>
        <taxon>Poales</taxon>
        <taxon>Poaceae</taxon>
        <taxon>PACMAD clade</taxon>
        <taxon>Panicoideae</taxon>
        <taxon>Andropogonodae</taxon>
        <taxon>Andropogoneae</taxon>
        <taxon>Sorghinae</taxon>
        <taxon>Sorghum</taxon>
    </lineage>
</organism>
<sequence>MGLGTPPSPIREAETFVPLCLPVSVPASTALPLHSTGTATVCVCVCVWWRRRPASLPELGRGGDPRLHLSPRRSPSVHPPHRRRPLPLRAFLRMASSCFPFAAQRRNPPNVLSREPKLRPNIRKLSIFLWTLV</sequence>
<dbReference type="InParanoid" id="A0A1B6PEP5"/>
<evidence type="ECO:0000313" key="2">
    <source>
        <dbReference type="EMBL" id="KXG24154.1"/>
    </source>
</evidence>
<evidence type="ECO:0000256" key="1">
    <source>
        <dbReference type="SAM" id="MobiDB-lite"/>
    </source>
</evidence>
<proteinExistence type="predicted"/>
<name>A0A1B6PEP5_SORBI</name>